<protein>
    <submittedName>
        <fullName evidence="6">ATP-binding protein</fullName>
    </submittedName>
</protein>
<feature type="region of interest" description="Disordered" evidence="4">
    <location>
        <begin position="205"/>
        <end position="241"/>
    </location>
</feature>
<dbReference type="Gene3D" id="3.40.50.300">
    <property type="entry name" value="P-loop containing nucleotide triphosphate hydrolases"/>
    <property type="match status" value="1"/>
</dbReference>
<keyword evidence="7" id="KW-1185">Reference proteome</keyword>
<comment type="similarity">
    <text evidence="1">Belongs to the AAA ATPase family.</text>
</comment>
<evidence type="ECO:0000256" key="4">
    <source>
        <dbReference type="SAM" id="MobiDB-lite"/>
    </source>
</evidence>
<feature type="domain" description="AAA+ ATPase" evidence="5">
    <location>
        <begin position="449"/>
        <end position="581"/>
    </location>
</feature>
<dbReference type="RefSeq" id="WP_227576350.1">
    <property type="nucleotide sequence ID" value="NZ_CP101987.1"/>
</dbReference>
<keyword evidence="3 6" id="KW-0067">ATP-binding</keyword>
<dbReference type="PANTHER" id="PTHR23073">
    <property type="entry name" value="26S PROTEASOME REGULATORY SUBUNIT"/>
    <property type="match status" value="1"/>
</dbReference>
<organism evidence="6 7">
    <name type="scientific">Cellulomonas xiejunii</name>
    <dbReference type="NCBI Taxonomy" id="2968083"/>
    <lineage>
        <taxon>Bacteria</taxon>
        <taxon>Bacillati</taxon>
        <taxon>Actinomycetota</taxon>
        <taxon>Actinomycetes</taxon>
        <taxon>Micrococcales</taxon>
        <taxon>Cellulomonadaceae</taxon>
        <taxon>Cellulomonas</taxon>
    </lineage>
</organism>
<evidence type="ECO:0000313" key="7">
    <source>
        <dbReference type="Proteomes" id="UP001316384"/>
    </source>
</evidence>
<evidence type="ECO:0000256" key="3">
    <source>
        <dbReference type="ARBA" id="ARBA00022840"/>
    </source>
</evidence>
<keyword evidence="2" id="KW-0547">Nucleotide-binding</keyword>
<dbReference type="GO" id="GO:0005524">
    <property type="term" value="F:ATP binding"/>
    <property type="evidence" value="ECO:0007669"/>
    <property type="project" value="UniProtKB-KW"/>
</dbReference>
<sequence>MDAPVWERFADVVLAADAAVCRVVQGVPPRDFAGLYVGDDEVDALLMTLPGLDGPLPEQVAPLRARLDPHVDAARAALHAWARTGDDGLARACRYAGARGVAAEVLAVVLAADLHPQRQRLLAYVQDSVQLPRPTLAWVARVLGQEAVRALAPRGPLVRAGLAVVGADGAWGTRMCGVAPRVAWAARGDDTLDPEVPAGTRVVAADEGAGPGAVPGAAGRSATGRGARRPRPPADRPAGSGALLLVHGADPESRRRTAAAALQGTELLVAALPASVDAWHALVREATLRCAALVVEVDGRLTPDDTEQLDRAGHLALVLASARELPLDCLPARPWREVHVRDGEADDGDWRRRTGSPAPVGVRLTREQLRLVAGADRGTRNGAGGVVAGVRRLAGGHLDGVAARVHARRGWDDLVLPATPTGQLRDLVARYRQRRTVFGTWGFPAVPSAGVVALFAGPSGTGKTLAAEVVAADLGLDLYKVDLSAVVSKYIGETEKNLERVFSAAASGDMVLFFDEADALFGKRTDVSSSHDRYANIEVAYLLQRLEVFDGLVILATNLQGNIDDAFWRRIAVSVTFTSPDEAERRRIWDRVFPAAAPVEDVDLDLLARRFKVTGGVIRNAALGAAFAAADEGAGITMGRVVRALQRELVKLGHLSVVDPVDEPAGAPAVRAGG</sequence>
<dbReference type="InterPro" id="IPR003593">
    <property type="entry name" value="AAA+_ATPase"/>
</dbReference>
<evidence type="ECO:0000256" key="2">
    <source>
        <dbReference type="ARBA" id="ARBA00022741"/>
    </source>
</evidence>
<accession>A0ABY5KKZ9</accession>
<name>A0ABY5KKZ9_9CELL</name>
<gene>
    <name evidence="6" type="ORF">NP048_14615</name>
</gene>
<dbReference type="EMBL" id="CP101987">
    <property type="protein sequence ID" value="UUI71015.1"/>
    <property type="molecule type" value="Genomic_DNA"/>
</dbReference>
<evidence type="ECO:0000313" key="6">
    <source>
        <dbReference type="EMBL" id="UUI71015.1"/>
    </source>
</evidence>
<dbReference type="InterPro" id="IPR050221">
    <property type="entry name" value="26S_Proteasome_ATPase"/>
</dbReference>
<dbReference type="SUPFAM" id="SSF52540">
    <property type="entry name" value="P-loop containing nucleoside triphosphate hydrolases"/>
    <property type="match status" value="1"/>
</dbReference>
<evidence type="ECO:0000259" key="5">
    <source>
        <dbReference type="SMART" id="SM00382"/>
    </source>
</evidence>
<feature type="compositionally biased region" description="Low complexity" evidence="4">
    <location>
        <begin position="205"/>
        <end position="225"/>
    </location>
</feature>
<dbReference type="Proteomes" id="UP001316384">
    <property type="component" value="Chromosome"/>
</dbReference>
<proteinExistence type="inferred from homology"/>
<dbReference type="InterPro" id="IPR003959">
    <property type="entry name" value="ATPase_AAA_core"/>
</dbReference>
<dbReference type="InterPro" id="IPR027417">
    <property type="entry name" value="P-loop_NTPase"/>
</dbReference>
<reference evidence="6 7" key="1">
    <citation type="submission" date="2022-07" db="EMBL/GenBank/DDBJ databases">
        <title>Novel species in genus cellulomonas.</title>
        <authorList>
            <person name="Ye L."/>
        </authorList>
    </citation>
    <scope>NUCLEOTIDE SEQUENCE [LARGE SCALE GENOMIC DNA]</scope>
    <source>
        <strain evidence="7">zg-B89</strain>
    </source>
</reference>
<dbReference type="CDD" id="cd19481">
    <property type="entry name" value="RecA-like_protease"/>
    <property type="match status" value="1"/>
</dbReference>
<dbReference type="Pfam" id="PF00004">
    <property type="entry name" value="AAA"/>
    <property type="match status" value="1"/>
</dbReference>
<dbReference type="SMART" id="SM00382">
    <property type="entry name" value="AAA"/>
    <property type="match status" value="1"/>
</dbReference>
<evidence type="ECO:0000256" key="1">
    <source>
        <dbReference type="ARBA" id="ARBA00006914"/>
    </source>
</evidence>